<accession>A0A1H1NN14</accession>
<comment type="cofactor">
    <cofactor evidence="2">
        <name>a divalent metal cation</name>
        <dbReference type="ChEBI" id="CHEBI:60240"/>
    </cofactor>
</comment>
<comment type="cofactor">
    <cofactor evidence="13">
        <name>Mg(2+)</name>
        <dbReference type="ChEBI" id="CHEBI:18420"/>
    </cofactor>
</comment>
<dbReference type="STRING" id="684552.SAMN04489719_1309"/>
<protein>
    <recommendedName>
        <fullName evidence="7">Putative 4-hydroxy-4-methyl-2-oxoglutarate aldolase</fullName>
        <ecNumber evidence="6">4.1.1.112</ecNumber>
        <ecNumber evidence="5">4.1.3.17</ecNumber>
    </recommendedName>
    <alternativeName>
        <fullName evidence="11">Oxaloacetate decarboxylase</fullName>
    </alternativeName>
    <alternativeName>
        <fullName evidence="9">Regulator of ribonuclease activity homolog</fullName>
    </alternativeName>
    <alternativeName>
        <fullName evidence="10">RraA-like protein</fullName>
    </alternativeName>
</protein>
<evidence type="ECO:0000256" key="5">
    <source>
        <dbReference type="ARBA" id="ARBA00012213"/>
    </source>
</evidence>
<feature type="binding site" evidence="13">
    <location>
        <position position="112"/>
    </location>
    <ligand>
        <name>substrate</name>
    </ligand>
</feature>
<dbReference type="Pfam" id="PF03737">
    <property type="entry name" value="RraA-like"/>
    <property type="match status" value="1"/>
</dbReference>
<organism evidence="14 15">
    <name type="scientific">Agrococcus carbonis</name>
    <dbReference type="NCBI Taxonomy" id="684552"/>
    <lineage>
        <taxon>Bacteria</taxon>
        <taxon>Bacillati</taxon>
        <taxon>Actinomycetota</taxon>
        <taxon>Actinomycetes</taxon>
        <taxon>Micrococcales</taxon>
        <taxon>Microbacteriaceae</taxon>
        <taxon>Agrococcus</taxon>
    </lineage>
</organism>
<comment type="subunit">
    <text evidence="4">Homotrimer.</text>
</comment>
<dbReference type="GO" id="GO:0047443">
    <property type="term" value="F:4-hydroxy-4-methyl-2-oxoglutarate aldolase activity"/>
    <property type="evidence" value="ECO:0007669"/>
    <property type="project" value="UniProtKB-EC"/>
</dbReference>
<comment type="catalytic activity">
    <reaction evidence="1">
        <text>4-hydroxy-4-methyl-2-oxoglutarate = 2 pyruvate</text>
        <dbReference type="Rhea" id="RHEA:22748"/>
        <dbReference type="ChEBI" id="CHEBI:15361"/>
        <dbReference type="ChEBI" id="CHEBI:58276"/>
        <dbReference type="EC" id="4.1.3.17"/>
    </reaction>
</comment>
<dbReference type="GO" id="GO:0008948">
    <property type="term" value="F:oxaloacetate decarboxylase activity"/>
    <property type="evidence" value="ECO:0007669"/>
    <property type="project" value="UniProtKB-EC"/>
</dbReference>
<dbReference type="PANTHER" id="PTHR33254">
    <property type="entry name" value="4-HYDROXY-4-METHYL-2-OXOGLUTARATE ALDOLASE 3-RELATED"/>
    <property type="match status" value="1"/>
</dbReference>
<name>A0A1H1NN14_9MICO</name>
<sequence>MSDTDVHDLTAFDSLTTAHLADACMRLGIPVRVAPAELAPLAPGMRIAGRARPARHSGSVDVFLEALERATPGEVLVVDDGGRTDRACVGDLVALEVARAGLAGILIWGLHRDTAELREIGLPVLSAGASPTGPAAALPQPADALERAACGEHDVTAADLVVADDDGAIFLPLADASAIARAAAAIRDTEHRQAAAMRAGTSLREQMAFGDYLRARDERGITFREHLRAIGGAIEE</sequence>
<evidence type="ECO:0000256" key="9">
    <source>
        <dbReference type="ARBA" id="ARBA00029596"/>
    </source>
</evidence>
<keyword evidence="13" id="KW-0460">Magnesium</keyword>
<keyword evidence="15" id="KW-1185">Reference proteome</keyword>
<evidence type="ECO:0000256" key="1">
    <source>
        <dbReference type="ARBA" id="ARBA00001342"/>
    </source>
</evidence>
<dbReference type="InterPro" id="IPR005493">
    <property type="entry name" value="RraA/RraA-like"/>
</dbReference>
<feature type="binding site" evidence="13">
    <location>
        <position position="113"/>
    </location>
    <ligand>
        <name>Mg(2+)</name>
        <dbReference type="ChEBI" id="CHEBI:18420"/>
    </ligand>
</feature>
<comment type="catalytic activity">
    <reaction evidence="12">
        <text>oxaloacetate + H(+) = pyruvate + CO2</text>
        <dbReference type="Rhea" id="RHEA:15641"/>
        <dbReference type="ChEBI" id="CHEBI:15361"/>
        <dbReference type="ChEBI" id="CHEBI:15378"/>
        <dbReference type="ChEBI" id="CHEBI:16452"/>
        <dbReference type="ChEBI" id="CHEBI:16526"/>
        <dbReference type="EC" id="4.1.1.112"/>
    </reaction>
</comment>
<dbReference type="CDD" id="cd16841">
    <property type="entry name" value="RraA_family"/>
    <property type="match status" value="1"/>
</dbReference>
<dbReference type="EC" id="4.1.3.17" evidence="5"/>
<evidence type="ECO:0000256" key="7">
    <source>
        <dbReference type="ARBA" id="ARBA00016549"/>
    </source>
</evidence>
<proteinExistence type="inferred from homology"/>
<feature type="binding site" evidence="13">
    <location>
        <begin position="90"/>
        <end position="93"/>
    </location>
    <ligand>
        <name>substrate</name>
    </ligand>
</feature>
<dbReference type="GO" id="GO:0046872">
    <property type="term" value="F:metal ion binding"/>
    <property type="evidence" value="ECO:0007669"/>
    <property type="project" value="UniProtKB-KW"/>
</dbReference>
<comment type="similarity">
    <text evidence="3">Belongs to the class II aldolase/RraA-like family.</text>
</comment>
<comment type="function">
    <text evidence="8">Catalyzes the aldol cleavage of 4-hydroxy-4-methyl-2-oxoglutarate (HMG) into 2 molecules of pyruvate. Also contains a secondary oxaloacetate (OAA) decarboxylase activity due to the common pyruvate enolate transition state formed following C-C bond cleavage in the retro-aldol and decarboxylation reactions.</text>
</comment>
<dbReference type="PANTHER" id="PTHR33254:SF4">
    <property type="entry name" value="4-HYDROXY-4-METHYL-2-OXOGLUTARATE ALDOLASE 3-RELATED"/>
    <property type="match status" value="1"/>
</dbReference>
<dbReference type="SUPFAM" id="SSF89562">
    <property type="entry name" value="RraA-like"/>
    <property type="match status" value="1"/>
</dbReference>
<reference evidence="15" key="1">
    <citation type="submission" date="2016-10" db="EMBL/GenBank/DDBJ databases">
        <authorList>
            <person name="Varghese N."/>
            <person name="Submissions S."/>
        </authorList>
    </citation>
    <scope>NUCLEOTIDE SEQUENCE [LARGE SCALE GENOMIC DNA]</scope>
    <source>
        <strain evidence="15">DSM 22965</strain>
    </source>
</reference>
<evidence type="ECO:0000256" key="4">
    <source>
        <dbReference type="ARBA" id="ARBA00011233"/>
    </source>
</evidence>
<dbReference type="RefSeq" id="WP_092667560.1">
    <property type="nucleotide sequence ID" value="NZ_LT629734.1"/>
</dbReference>
<evidence type="ECO:0000256" key="3">
    <source>
        <dbReference type="ARBA" id="ARBA00008621"/>
    </source>
</evidence>
<evidence type="ECO:0000256" key="11">
    <source>
        <dbReference type="ARBA" id="ARBA00032305"/>
    </source>
</evidence>
<evidence type="ECO:0000313" key="15">
    <source>
        <dbReference type="Proteomes" id="UP000199649"/>
    </source>
</evidence>
<dbReference type="Gene3D" id="3.50.30.40">
    <property type="entry name" value="Ribonuclease E inhibitor RraA/RraA-like"/>
    <property type="match status" value="1"/>
</dbReference>
<evidence type="ECO:0000256" key="8">
    <source>
        <dbReference type="ARBA" id="ARBA00025046"/>
    </source>
</evidence>
<keyword evidence="13" id="KW-0479">Metal-binding</keyword>
<dbReference type="OrthoDB" id="943692at2"/>
<dbReference type="Proteomes" id="UP000199649">
    <property type="component" value="Chromosome I"/>
</dbReference>
<evidence type="ECO:0000256" key="6">
    <source>
        <dbReference type="ARBA" id="ARBA00012947"/>
    </source>
</evidence>
<dbReference type="InterPro" id="IPR036704">
    <property type="entry name" value="RraA/RraA-like_sf"/>
</dbReference>
<dbReference type="EMBL" id="LT629734">
    <property type="protein sequence ID" value="SDS00095.1"/>
    <property type="molecule type" value="Genomic_DNA"/>
</dbReference>
<dbReference type="AlphaFoldDB" id="A0A1H1NN14"/>
<evidence type="ECO:0000256" key="10">
    <source>
        <dbReference type="ARBA" id="ARBA00030169"/>
    </source>
</evidence>
<evidence type="ECO:0000256" key="12">
    <source>
        <dbReference type="ARBA" id="ARBA00047973"/>
    </source>
</evidence>
<evidence type="ECO:0000313" key="14">
    <source>
        <dbReference type="EMBL" id="SDS00095.1"/>
    </source>
</evidence>
<gene>
    <name evidence="14" type="ORF">SAMN04489719_1309</name>
</gene>
<evidence type="ECO:0000256" key="2">
    <source>
        <dbReference type="ARBA" id="ARBA00001968"/>
    </source>
</evidence>
<evidence type="ECO:0000256" key="13">
    <source>
        <dbReference type="PIRSR" id="PIRSR605493-1"/>
    </source>
</evidence>
<dbReference type="EC" id="4.1.1.112" evidence="6"/>